<reference evidence="2" key="1">
    <citation type="submission" date="2021-01" db="EMBL/GenBank/DDBJ databases">
        <authorList>
            <person name="Corre E."/>
            <person name="Pelletier E."/>
            <person name="Niang G."/>
            <person name="Scheremetjew M."/>
            <person name="Finn R."/>
            <person name="Kale V."/>
            <person name="Holt S."/>
            <person name="Cochrane G."/>
            <person name="Meng A."/>
            <person name="Brown T."/>
            <person name="Cohen L."/>
        </authorList>
    </citation>
    <scope>NUCLEOTIDE SEQUENCE</scope>
    <source>
        <strain evidence="2">GSO104</strain>
    </source>
</reference>
<accession>A0A7S4T0M1</accession>
<feature type="transmembrane region" description="Helical" evidence="1">
    <location>
        <begin position="156"/>
        <end position="178"/>
    </location>
</feature>
<gene>
    <name evidence="2" type="ORF">DBRI00130_LOCUS41365</name>
</gene>
<organism evidence="2">
    <name type="scientific">Ditylum brightwellii</name>
    <dbReference type="NCBI Taxonomy" id="49249"/>
    <lineage>
        <taxon>Eukaryota</taxon>
        <taxon>Sar</taxon>
        <taxon>Stramenopiles</taxon>
        <taxon>Ochrophyta</taxon>
        <taxon>Bacillariophyta</taxon>
        <taxon>Mediophyceae</taxon>
        <taxon>Lithodesmiophycidae</taxon>
        <taxon>Lithodesmiales</taxon>
        <taxon>Lithodesmiaceae</taxon>
        <taxon>Ditylum</taxon>
    </lineage>
</organism>
<feature type="transmembrane region" description="Helical" evidence="1">
    <location>
        <begin position="118"/>
        <end position="136"/>
    </location>
</feature>
<dbReference type="AlphaFoldDB" id="A0A7S4T0M1"/>
<evidence type="ECO:0000313" key="2">
    <source>
        <dbReference type="EMBL" id="CAE4661857.1"/>
    </source>
</evidence>
<keyword evidence="1" id="KW-1133">Transmembrane helix</keyword>
<evidence type="ECO:0000256" key="1">
    <source>
        <dbReference type="SAM" id="Phobius"/>
    </source>
</evidence>
<feature type="transmembrane region" description="Helical" evidence="1">
    <location>
        <begin position="77"/>
        <end position="97"/>
    </location>
</feature>
<name>A0A7S4T0M1_9STRA</name>
<dbReference type="EMBL" id="HBNS01057501">
    <property type="protein sequence ID" value="CAE4661857.1"/>
    <property type="molecule type" value="Transcribed_RNA"/>
</dbReference>
<sequence length="206" mass="23331">MSPTTTKEGGGVRYGSTEIKGLLEENQNEAQNDDEQYYVYIPRRTNCHVVFILVSTATVIASTCLAISQAIPVLSVGILHNILRIYIFIFCFIFILTELELKWFEEKIPSLQNWMLRGWIYSFVGIIGAEEATSVQVQGLMSENFQSVAAGHVVSIFLRVSSWAMAICGALYFLMGLICMKGVRDKHREQYESRFEESKLPDKNIV</sequence>
<feature type="transmembrane region" description="Helical" evidence="1">
    <location>
        <begin position="49"/>
        <end position="71"/>
    </location>
</feature>
<keyword evidence="1" id="KW-0812">Transmembrane</keyword>
<keyword evidence="1" id="KW-0472">Membrane</keyword>
<proteinExistence type="predicted"/>
<protein>
    <submittedName>
        <fullName evidence="2">Uncharacterized protein</fullName>
    </submittedName>
</protein>